<dbReference type="EMBL" id="CP071518">
    <property type="protein sequence ID" value="QSX79693.1"/>
    <property type="molecule type" value="Genomic_DNA"/>
</dbReference>
<dbReference type="InterPro" id="IPR006626">
    <property type="entry name" value="PbH1"/>
</dbReference>
<dbReference type="SUPFAM" id="SSF51126">
    <property type="entry name" value="Pectin lyase-like"/>
    <property type="match status" value="1"/>
</dbReference>
<keyword evidence="1" id="KW-0732">Signal</keyword>
<evidence type="ECO:0000313" key="4">
    <source>
        <dbReference type="Proteomes" id="UP000639274"/>
    </source>
</evidence>
<feature type="chain" id="PRO_5037731616" description="Periplasmic copper-binding protein NosD beta helix domain-containing protein" evidence="1">
    <location>
        <begin position="23"/>
        <end position="288"/>
    </location>
</feature>
<feature type="domain" description="Periplasmic copper-binding protein NosD beta helix" evidence="2">
    <location>
        <begin position="92"/>
        <end position="247"/>
    </location>
</feature>
<accession>A0A974Y1U1</accession>
<proteinExistence type="predicted"/>
<organism evidence="3 4">
    <name type="scientific">Agrilutibacter solisilvae</name>
    <dbReference type="NCBI Taxonomy" id="2763317"/>
    <lineage>
        <taxon>Bacteria</taxon>
        <taxon>Pseudomonadati</taxon>
        <taxon>Pseudomonadota</taxon>
        <taxon>Gammaproteobacteria</taxon>
        <taxon>Lysobacterales</taxon>
        <taxon>Lysobacteraceae</taxon>
        <taxon>Agrilutibacter</taxon>
    </lineage>
</organism>
<evidence type="ECO:0000313" key="3">
    <source>
        <dbReference type="EMBL" id="QSX79693.1"/>
    </source>
</evidence>
<sequence length="288" mass="29142">MTHRFLAMLGLAVLLAPHAAQAAESYDNCTGFIDSVPATISTQGVWCLRKDLSTGLTDVAAITVANNNITIDCNGFKLGGLQAGTGTDSHGVSTSADRQGVTVRRCNIRGFRVGINLTGGGHVVEDNTLNGMTFQGINLVGDGSVARGNTVLTTGGSTHPTYLTYAVGIATAYDVDVIDNTVNGVVPTGDAGGNGNASGIYTYLNQAGTVSGNRVRGVAATGTGVEQAIRNQASGRVTVVENTLNGSGRAGSTGVLCGTSVGAAVRNVVSGFDTAVANCYGEANVEIP</sequence>
<dbReference type="AlphaFoldDB" id="A0A974Y1U1"/>
<evidence type="ECO:0000256" key="1">
    <source>
        <dbReference type="SAM" id="SignalP"/>
    </source>
</evidence>
<keyword evidence="4" id="KW-1185">Reference proteome</keyword>
<dbReference type="SMART" id="SM00710">
    <property type="entry name" value="PbH1"/>
    <property type="match status" value="5"/>
</dbReference>
<dbReference type="Proteomes" id="UP000639274">
    <property type="component" value="Chromosome"/>
</dbReference>
<dbReference type="Pfam" id="PF05048">
    <property type="entry name" value="NosD"/>
    <property type="match status" value="1"/>
</dbReference>
<dbReference type="InterPro" id="IPR011050">
    <property type="entry name" value="Pectin_lyase_fold/virulence"/>
</dbReference>
<reference evidence="3 4" key="1">
    <citation type="submission" date="2021-03" db="EMBL/GenBank/DDBJ databases">
        <title>Lysobacter sp. nov. isolated from soil of gangwondo yeongwol, south Korea.</title>
        <authorList>
            <person name="Kim K.R."/>
            <person name="Kim K.H."/>
            <person name="Jeon C.O."/>
        </authorList>
    </citation>
    <scope>NUCLEOTIDE SEQUENCE [LARGE SCALE GENOMIC DNA]</scope>
    <source>
        <strain evidence="3 4">R19</strain>
    </source>
</reference>
<dbReference type="RefSeq" id="WP_200610298.1">
    <property type="nucleotide sequence ID" value="NZ_CP071518.1"/>
</dbReference>
<feature type="signal peptide" evidence="1">
    <location>
        <begin position="1"/>
        <end position="22"/>
    </location>
</feature>
<name>A0A974Y1U1_9GAMM</name>
<protein>
    <recommendedName>
        <fullName evidence="2">Periplasmic copper-binding protein NosD beta helix domain-containing protein</fullName>
    </recommendedName>
</protein>
<evidence type="ECO:0000259" key="2">
    <source>
        <dbReference type="Pfam" id="PF05048"/>
    </source>
</evidence>
<gene>
    <name evidence="3" type="ORF">I8J32_007585</name>
</gene>
<dbReference type="InterPro" id="IPR007742">
    <property type="entry name" value="NosD_dom"/>
</dbReference>
<dbReference type="KEGG" id="lsf:I8J32_007585"/>